<feature type="domain" description="Protein kinase" evidence="6">
    <location>
        <begin position="1"/>
        <end position="239"/>
    </location>
</feature>
<name>A0A5C6M9Q2_9PLAN</name>
<dbReference type="SUPFAM" id="SSF82171">
    <property type="entry name" value="DPP6 N-terminal domain-like"/>
    <property type="match status" value="1"/>
</dbReference>
<evidence type="ECO:0000313" key="8">
    <source>
        <dbReference type="Proteomes" id="UP000321083"/>
    </source>
</evidence>
<dbReference type="Gene3D" id="1.10.510.10">
    <property type="entry name" value="Transferase(Phosphotransferase) domain 1"/>
    <property type="match status" value="1"/>
</dbReference>
<dbReference type="Pfam" id="PF00069">
    <property type="entry name" value="Pkinase"/>
    <property type="match status" value="1"/>
</dbReference>
<sequence length="1540" mass="170659">MLISDVAFASTSPGGLKSISGTLLLSCVTIISFPIKLGRYLPQEWARRKARQRLWLEVTQIAESIASILVEAHRMRIAHRDIKPENILVPDSGKNVATDPVCILDFGLTYMVSPNKPDQESIQCGELVFAEDELGTPLYESPEQRTRNAKVSLESDVYSLGLVLYEMLTGRKALQQFVSNESPSDGVLRSQVTPDIPPLRSIHPEIPKTLEAIVQRATRHEPSERLSMLNLHSDLANFLNHKETLSRPLKPHQKLGLLAVRRPLVTLLTSLLVTTITALLVQIIGSLATRAKDAEASSARLATEKTIATADALLTSNPSLSGLLYKEAERTSQRVSQESSSGILLAARGNHILGEELVKAAISQSHLLRLSDDLFVRQTATFNQDRDLIWQSAVCRIENSGDTQLPGIAVIKEFDDGPSRSRFHLVTNGLTIEKSSRLLRLHDRALEEYRFVRVDNGIEPTFALRGLSKEWTFSHAPFFYFDMQGNAYLSARPSPNGPSTERVPVAIDLLTDSSTLTAAGWMDEEFISYNGSELKRVSLSRSKNTRPAMTLLTPSDGDLAELQQLTGDIQIRFYGSSSSFVISSDSSSFLFDIDSDSLTLRKEFVGRLLLAFNTAENTTACLVQSSLVEIFKHLHDTPVHTIRPEPDFRINCHAVSRNGEYLAFAAVAQDRPASLNVINTTTLEQQSLTVPARKHWNVLPGMDGDLTVVLSNYVLPSEAVGANMIRLVHKEPVSDQFSTPSSLGSLRLSANPSASSLPVADAAPNVSLAIDGPNETLVFDIRNPGTPEASINANPDSRLPGLLRSSSASSDFLILAVSNQILRFSRGGDRRRWEKKVVLELPDASPVSMLEYSEELQLLFYLHQDVVYALPDNSRIPIPVSRTEAGSQAEKFLLSPTIKGRSLLLVEYIDSPPEILSLSRTLSFSFQPLLLERGKSTDTYCLSARFSRNPMNDHELWLAIFYKNGFAQVHNLQFGDDAGELKIRPSLFTEGQLKETDLAPRLQFSPDTKRLFVGRQNREQCSFVEVDRSGLTEKLFSLPRPPSAGHPEAVWASDSKTLYLASDAGLLQVDPLSVSATTVHENNVISLGIIPCGINTPGETDKVVTLEEDQSGDSWICMANTATICAPSRILIPAAENGSLRFSDDCTTLFAAARSQFLYAFDPRNPKAEFAIFGPQQEIVHHDFIVAGNKSRQIAFFRNGYQLSDDSLRLFSAANDLFVDMAVSRVYSLRENKWLLHCRPAKAAGGQVPSVWLMQYTRDAEFSLKKICDGNVTATKDELALLHDLRDGIYALHDFGKLVLEPSAIRQFEIKSSNFSGEKQTVAHIVNERRIVIVGFDHFTIVEASASNPRVSRKEMPARVRRQQVIEISDSLVLEVQGQDWLYVSHSDGVSRFNLQDLSKETKTEPVSSLGDNSVLLIPPAGMQLAFFNTKDRTLNLLTDPGTAAPTHIPMHIRLPLRSPSVPYTDTPDVTEWSKQHRRWHVEREGKTILLLPGPQLECLPLDAFYSATQGPQFWGQASQQLNSRRELLSSEKTMYVAKP</sequence>
<dbReference type="GO" id="GO:0005524">
    <property type="term" value="F:ATP binding"/>
    <property type="evidence" value="ECO:0007669"/>
    <property type="project" value="UniProtKB-KW"/>
</dbReference>
<feature type="transmembrane region" description="Helical" evidence="5">
    <location>
        <begin position="20"/>
        <end position="41"/>
    </location>
</feature>
<organism evidence="7 8">
    <name type="scientific">Planctomyces bekefii</name>
    <dbReference type="NCBI Taxonomy" id="1653850"/>
    <lineage>
        <taxon>Bacteria</taxon>
        <taxon>Pseudomonadati</taxon>
        <taxon>Planctomycetota</taxon>
        <taxon>Planctomycetia</taxon>
        <taxon>Planctomycetales</taxon>
        <taxon>Planctomycetaceae</taxon>
        <taxon>Planctomyces</taxon>
    </lineage>
</organism>
<keyword evidence="1" id="KW-0808">Transferase</keyword>
<dbReference type="CDD" id="cd14014">
    <property type="entry name" value="STKc_PknB_like"/>
    <property type="match status" value="1"/>
</dbReference>
<keyword evidence="2" id="KW-0547">Nucleotide-binding</keyword>
<dbReference type="PROSITE" id="PS50011">
    <property type="entry name" value="PROTEIN_KINASE_DOM"/>
    <property type="match status" value="1"/>
</dbReference>
<reference evidence="7 8" key="2">
    <citation type="submission" date="2019-08" db="EMBL/GenBank/DDBJ databases">
        <authorList>
            <person name="Henke P."/>
        </authorList>
    </citation>
    <scope>NUCLEOTIDE SEQUENCE [LARGE SCALE GENOMIC DNA]</scope>
    <source>
        <strain evidence="7">Phe10_nw2017</strain>
    </source>
</reference>
<comment type="caution">
    <text evidence="7">The sequence shown here is derived from an EMBL/GenBank/DDBJ whole genome shotgun (WGS) entry which is preliminary data.</text>
</comment>
<dbReference type="InterPro" id="IPR011009">
    <property type="entry name" value="Kinase-like_dom_sf"/>
</dbReference>
<evidence type="ECO:0000259" key="6">
    <source>
        <dbReference type="PROSITE" id="PS50011"/>
    </source>
</evidence>
<keyword evidence="8" id="KW-1185">Reference proteome</keyword>
<dbReference type="InterPro" id="IPR000719">
    <property type="entry name" value="Prot_kinase_dom"/>
</dbReference>
<proteinExistence type="predicted"/>
<accession>A0A5C6M9Q2</accession>
<evidence type="ECO:0000256" key="2">
    <source>
        <dbReference type="ARBA" id="ARBA00022741"/>
    </source>
</evidence>
<gene>
    <name evidence="7" type="ORF">E3A20_04770</name>
</gene>
<evidence type="ECO:0000256" key="5">
    <source>
        <dbReference type="SAM" id="Phobius"/>
    </source>
</evidence>
<dbReference type="InterPro" id="IPR008271">
    <property type="entry name" value="Ser/Thr_kinase_AS"/>
</dbReference>
<keyword evidence="5" id="KW-1133">Transmembrane helix</keyword>
<feature type="transmembrane region" description="Helical" evidence="5">
    <location>
        <begin position="264"/>
        <end position="288"/>
    </location>
</feature>
<dbReference type="PANTHER" id="PTHR43289">
    <property type="entry name" value="MITOGEN-ACTIVATED PROTEIN KINASE KINASE KINASE 20-RELATED"/>
    <property type="match status" value="1"/>
</dbReference>
<keyword evidence="4" id="KW-0067">ATP-binding</keyword>
<evidence type="ECO:0000256" key="4">
    <source>
        <dbReference type="ARBA" id="ARBA00022840"/>
    </source>
</evidence>
<dbReference type="PROSITE" id="PS00108">
    <property type="entry name" value="PROTEIN_KINASE_ST"/>
    <property type="match status" value="1"/>
</dbReference>
<dbReference type="SUPFAM" id="SSF56112">
    <property type="entry name" value="Protein kinase-like (PK-like)"/>
    <property type="match status" value="1"/>
</dbReference>
<protein>
    <recommendedName>
        <fullName evidence="6">Protein kinase domain-containing protein</fullName>
    </recommendedName>
</protein>
<reference evidence="7 8" key="1">
    <citation type="submission" date="2019-08" db="EMBL/GenBank/DDBJ databases">
        <title>100 year-old enigma solved: identification of Planctomyces bekefii, the type genus and species of the phylum Planctomycetes.</title>
        <authorList>
            <person name="Svetlana D.N."/>
            <person name="Overmann J."/>
        </authorList>
    </citation>
    <scope>NUCLEOTIDE SEQUENCE [LARGE SCALE GENOMIC DNA]</scope>
    <source>
        <strain evidence="7">Phe10_nw2017</strain>
    </source>
</reference>
<keyword evidence="3" id="KW-0418">Kinase</keyword>
<keyword evidence="5" id="KW-0812">Transmembrane</keyword>
<evidence type="ECO:0000256" key="3">
    <source>
        <dbReference type="ARBA" id="ARBA00022777"/>
    </source>
</evidence>
<evidence type="ECO:0000256" key="1">
    <source>
        <dbReference type="ARBA" id="ARBA00022679"/>
    </source>
</evidence>
<dbReference type="PANTHER" id="PTHR43289:SF6">
    <property type="entry name" value="SERINE_THREONINE-PROTEIN KINASE NEKL-3"/>
    <property type="match status" value="1"/>
</dbReference>
<dbReference type="SMART" id="SM00220">
    <property type="entry name" value="S_TKc"/>
    <property type="match status" value="1"/>
</dbReference>
<dbReference type="Proteomes" id="UP000321083">
    <property type="component" value="Unassembled WGS sequence"/>
</dbReference>
<dbReference type="GO" id="GO:0004674">
    <property type="term" value="F:protein serine/threonine kinase activity"/>
    <property type="evidence" value="ECO:0007669"/>
    <property type="project" value="TreeGrafter"/>
</dbReference>
<dbReference type="EMBL" id="SRHE01000057">
    <property type="protein sequence ID" value="TWW11518.1"/>
    <property type="molecule type" value="Genomic_DNA"/>
</dbReference>
<evidence type="ECO:0000313" key="7">
    <source>
        <dbReference type="EMBL" id="TWW11518.1"/>
    </source>
</evidence>
<keyword evidence="5" id="KW-0472">Membrane</keyword>